<keyword evidence="1" id="KW-0812">Transmembrane</keyword>
<dbReference type="AlphaFoldDB" id="A0A2A3MFV7"/>
<proteinExistence type="predicted"/>
<protein>
    <recommendedName>
        <fullName evidence="4">General secretion pathway protein GspM</fullName>
    </recommendedName>
</protein>
<keyword evidence="1" id="KW-0472">Membrane</keyword>
<evidence type="ECO:0000313" key="2">
    <source>
        <dbReference type="EMBL" id="PBK03617.1"/>
    </source>
</evidence>
<name>A0A2A3MFV7_9PSED</name>
<keyword evidence="1" id="KW-1133">Transmembrane helix</keyword>
<comment type="caution">
    <text evidence="2">The sequence shown here is derived from an EMBL/GenBank/DDBJ whole genome shotgun (WGS) entry which is preliminary data.</text>
</comment>
<dbReference type="EMBL" id="NTMR01000017">
    <property type="protein sequence ID" value="PBK03617.1"/>
    <property type="molecule type" value="Genomic_DNA"/>
</dbReference>
<evidence type="ECO:0000256" key="1">
    <source>
        <dbReference type="SAM" id="Phobius"/>
    </source>
</evidence>
<dbReference type="Pfam" id="PF04612">
    <property type="entry name" value="T2SSM"/>
    <property type="match status" value="1"/>
</dbReference>
<gene>
    <name evidence="2" type="ORF">CNQ84_13650</name>
</gene>
<sequence>MKIPLTALQPAIANAKGRWQALSAKERKQILIMLVVVGAAVIWLTLVKPALDTLAHWEDELPRLRTQANTLQLVLADVGSPVIADSASQTPSQQLQASLDHAGFTGIYLINQREDKVQVDFQQPVDATQLMAWLFTISASPVMTVQQLSMQRSDQDESHGLSGQVRAQVIMAMEQAGSGL</sequence>
<feature type="transmembrane region" description="Helical" evidence="1">
    <location>
        <begin position="29"/>
        <end position="47"/>
    </location>
</feature>
<evidence type="ECO:0008006" key="4">
    <source>
        <dbReference type="Google" id="ProtNLM"/>
    </source>
</evidence>
<accession>A0A2A3MFV7</accession>
<keyword evidence="3" id="KW-1185">Reference proteome</keyword>
<dbReference type="InterPro" id="IPR007690">
    <property type="entry name" value="T2SS_GspM"/>
</dbReference>
<dbReference type="Proteomes" id="UP000242313">
    <property type="component" value="Unassembled WGS sequence"/>
</dbReference>
<organism evidence="2 3">
    <name type="scientific">Pseudomonas abyssi</name>
    <dbReference type="NCBI Taxonomy" id="170540"/>
    <lineage>
        <taxon>Bacteria</taxon>
        <taxon>Pseudomonadati</taxon>
        <taxon>Pseudomonadota</taxon>
        <taxon>Gammaproteobacteria</taxon>
        <taxon>Pseudomonadales</taxon>
        <taxon>Pseudomonadaceae</taxon>
        <taxon>Pseudomonas</taxon>
    </lineage>
</organism>
<dbReference type="RefSeq" id="WP_096005403.1">
    <property type="nucleotide sequence ID" value="NZ_NTMR01000017.1"/>
</dbReference>
<dbReference type="GO" id="GO:0015627">
    <property type="term" value="C:type II protein secretion system complex"/>
    <property type="evidence" value="ECO:0007669"/>
    <property type="project" value="InterPro"/>
</dbReference>
<reference evidence="2 3" key="1">
    <citation type="submission" date="2017-09" db="EMBL/GenBank/DDBJ databases">
        <title>Pseudomonas abyssi sp. nov. isolated from Abyssopelagic Water.</title>
        <authorList>
            <person name="Wei Y."/>
        </authorList>
    </citation>
    <scope>NUCLEOTIDE SEQUENCE [LARGE SCALE GENOMIC DNA]</scope>
    <source>
        <strain evidence="2 3">MT5</strain>
    </source>
</reference>
<evidence type="ECO:0000313" key="3">
    <source>
        <dbReference type="Proteomes" id="UP000242313"/>
    </source>
</evidence>
<dbReference type="GO" id="GO:0015628">
    <property type="term" value="P:protein secretion by the type II secretion system"/>
    <property type="evidence" value="ECO:0007669"/>
    <property type="project" value="InterPro"/>
</dbReference>
<dbReference type="Gene3D" id="3.30.1360.100">
    <property type="entry name" value="General secretion pathway protein M, EpsM"/>
    <property type="match status" value="1"/>
</dbReference>